<organism evidence="20 21">
    <name type="scientific">Moniliophthora roreri</name>
    <name type="common">Frosty pod rot fungus</name>
    <name type="synonym">Monilia roreri</name>
    <dbReference type="NCBI Taxonomy" id="221103"/>
    <lineage>
        <taxon>Eukaryota</taxon>
        <taxon>Fungi</taxon>
        <taxon>Dikarya</taxon>
        <taxon>Basidiomycota</taxon>
        <taxon>Agaricomycotina</taxon>
        <taxon>Agaricomycetes</taxon>
        <taxon>Agaricomycetidae</taxon>
        <taxon>Agaricales</taxon>
        <taxon>Marasmiineae</taxon>
        <taxon>Marasmiaceae</taxon>
        <taxon>Moniliophthora</taxon>
    </lineage>
</organism>
<keyword evidence="6" id="KW-0735">Signal-anchor</keyword>
<dbReference type="InterPro" id="IPR050386">
    <property type="entry name" value="Glycosyl_hydrolase_5"/>
</dbReference>
<evidence type="ECO:0000313" key="20">
    <source>
        <dbReference type="EMBL" id="KTB28581.1"/>
    </source>
</evidence>
<comment type="function">
    <text evidence="13">Glucosidase involved in the degradation of cellulosic biomass. Active on lichenan.</text>
</comment>
<evidence type="ECO:0000256" key="14">
    <source>
        <dbReference type="ARBA" id="ARBA00038929"/>
    </source>
</evidence>
<dbReference type="GO" id="GO:0005886">
    <property type="term" value="C:plasma membrane"/>
    <property type="evidence" value="ECO:0007669"/>
    <property type="project" value="UniProtKB-SubCell"/>
</dbReference>
<evidence type="ECO:0000256" key="12">
    <source>
        <dbReference type="ARBA" id="ARBA00036824"/>
    </source>
</evidence>
<dbReference type="SUPFAM" id="SSF51445">
    <property type="entry name" value="(Trans)glycosidases"/>
    <property type="match status" value="1"/>
</dbReference>
<evidence type="ECO:0000256" key="6">
    <source>
        <dbReference type="ARBA" id="ARBA00022968"/>
    </source>
</evidence>
<keyword evidence="5" id="KW-0378">Hydrolase</keyword>
<dbReference type="FunFam" id="3.20.20.80:FF:000033">
    <property type="entry name" value="Glucan 1,3-beta-glucosidase A"/>
    <property type="match status" value="1"/>
</dbReference>
<dbReference type="GO" id="GO:0009986">
    <property type="term" value="C:cell surface"/>
    <property type="evidence" value="ECO:0007669"/>
    <property type="project" value="TreeGrafter"/>
</dbReference>
<evidence type="ECO:0000256" key="7">
    <source>
        <dbReference type="ARBA" id="ARBA00022989"/>
    </source>
</evidence>
<feature type="transmembrane region" description="Helical" evidence="17">
    <location>
        <begin position="145"/>
        <end position="166"/>
    </location>
</feature>
<dbReference type="EC" id="3.2.1.58" evidence="14"/>
<feature type="region of interest" description="Disordered" evidence="16">
    <location>
        <begin position="712"/>
        <end position="736"/>
    </location>
</feature>
<name>A0A0W0EX44_MONRR</name>
<dbReference type="EMBL" id="LATX01002469">
    <property type="protein sequence ID" value="KTB28581.1"/>
    <property type="molecule type" value="Genomic_DNA"/>
</dbReference>
<keyword evidence="9" id="KW-0325">Glycoprotein</keyword>
<feature type="chain" id="PRO_5006901244" description="glucan 1,3-beta-glucosidase" evidence="18">
    <location>
        <begin position="17"/>
        <end position="736"/>
    </location>
</feature>
<evidence type="ECO:0000256" key="11">
    <source>
        <dbReference type="ARBA" id="ARBA00023316"/>
    </source>
</evidence>
<evidence type="ECO:0000256" key="17">
    <source>
        <dbReference type="SAM" id="Phobius"/>
    </source>
</evidence>
<protein>
    <recommendedName>
        <fullName evidence="14">glucan 1,3-beta-glucosidase</fullName>
        <ecNumber evidence="14">3.2.1.58</ecNumber>
    </recommendedName>
    <alternativeName>
        <fullName evidence="15">Exo-1,3-beta-glucanase D</fullName>
    </alternativeName>
</protein>
<sequence length="736" mass="82050">MRSIAIIFLVTQLGEGFYVTSSLSKVTLMVPHRPPLTPRLSAAFPKISAHTNPRDPVTNTRTFSFMASYNSTQISPEGASGSTRYFNPYAAPQMSRPSRFHNEQSSTKPSIYDQRKYQPSFRYDGQSQNLANTHMSLQARRRKGVLIIIILGLIILVLTIVLPVYFTVIKRDDGPVTGGNGSEITMEDGTTFTYSNPFGGHWHYDPKDPFNNGARAQSWTPALNETFQYGVDRIRGVNVGGWLTIEPFMQVVAPPALFEKYANATPTPVDEYTLHAAIAADPANGGLDQIEDHYKTFITEKDFAEIAEAGMNYVRIPIPFWALEVRENEPYLPKTAWKYFLKAVGWARKYGLRVNLDLHTAPGSQNGWNHSGKLGDVNWLMGPMGFANAQRTLDYIRILAEFINQPQYRNVVTIFGILNEPREPFSGMEQIQSFYVEAYRIIREITGIGQGAWVSFHDAFTSRGDWDGFLPNADRVMLDSHPYIAFGDQADEGWGVRTDAPCGWGGDVNRSMEIFGMNNAGEFSNAINDCGLWVNGVGQGIRYEGSYVWEDFPRIGDCERWTDWTKFDEQTKGEIKSFATASFDALQNYFFWTWKIGDSIHSGKVESPAWSYKLGLEQGWMPRDPREADGFCGNTAPFTGTFKTGDGNVDLGAYPWPPSTIREGGEPTALPTYTPTGTLLLEAESTLTASSVMVPVKSCSYLDPWVGTEASIPTPLCGGNPKRDLQRSSVTQAPMI</sequence>
<dbReference type="GO" id="GO:0009251">
    <property type="term" value="P:glucan catabolic process"/>
    <property type="evidence" value="ECO:0007669"/>
    <property type="project" value="TreeGrafter"/>
</dbReference>
<evidence type="ECO:0000256" key="15">
    <source>
        <dbReference type="ARBA" id="ARBA00041260"/>
    </source>
</evidence>
<gene>
    <name evidence="20" type="ORF">WG66_18784</name>
</gene>
<accession>A0A0W0EX44</accession>
<evidence type="ECO:0000256" key="2">
    <source>
        <dbReference type="ARBA" id="ARBA00005641"/>
    </source>
</evidence>
<keyword evidence="7 17" id="KW-1133">Transmembrane helix</keyword>
<dbReference type="eggNOG" id="ENOG502QRG8">
    <property type="taxonomic scope" value="Eukaryota"/>
</dbReference>
<evidence type="ECO:0000256" key="18">
    <source>
        <dbReference type="SAM" id="SignalP"/>
    </source>
</evidence>
<keyword evidence="18" id="KW-0732">Signal</keyword>
<evidence type="ECO:0000313" key="21">
    <source>
        <dbReference type="Proteomes" id="UP000054988"/>
    </source>
</evidence>
<evidence type="ECO:0000256" key="9">
    <source>
        <dbReference type="ARBA" id="ARBA00023180"/>
    </source>
</evidence>
<dbReference type="AlphaFoldDB" id="A0A0W0EX44"/>
<feature type="compositionally biased region" description="Polar residues" evidence="16">
    <location>
        <begin position="727"/>
        <end position="736"/>
    </location>
</feature>
<evidence type="ECO:0000256" key="13">
    <source>
        <dbReference type="ARBA" id="ARBA00037126"/>
    </source>
</evidence>
<evidence type="ECO:0000256" key="10">
    <source>
        <dbReference type="ARBA" id="ARBA00023295"/>
    </source>
</evidence>
<keyword evidence="3" id="KW-1003">Cell membrane</keyword>
<dbReference type="InterPro" id="IPR017853">
    <property type="entry name" value="GH"/>
</dbReference>
<keyword evidence="8 17" id="KW-0472">Membrane</keyword>
<dbReference type="GO" id="GO:0071555">
    <property type="term" value="P:cell wall organization"/>
    <property type="evidence" value="ECO:0007669"/>
    <property type="project" value="UniProtKB-KW"/>
</dbReference>
<reference evidence="20 21" key="1">
    <citation type="submission" date="2015-12" db="EMBL/GenBank/DDBJ databases">
        <title>Draft genome sequence of Moniliophthora roreri, the causal agent of frosty pod rot of cacao.</title>
        <authorList>
            <person name="Aime M.C."/>
            <person name="Diaz-Valderrama J.R."/>
            <person name="Kijpornyongpan T."/>
            <person name="Phillips-Mora W."/>
        </authorList>
    </citation>
    <scope>NUCLEOTIDE SEQUENCE [LARGE SCALE GENOMIC DNA]</scope>
    <source>
        <strain evidence="20 21">MCA 2952</strain>
    </source>
</reference>
<keyword evidence="10" id="KW-0326">Glycosidase</keyword>
<evidence type="ECO:0000259" key="19">
    <source>
        <dbReference type="Pfam" id="PF00150"/>
    </source>
</evidence>
<evidence type="ECO:0000256" key="4">
    <source>
        <dbReference type="ARBA" id="ARBA00022692"/>
    </source>
</evidence>
<dbReference type="Gene3D" id="3.20.20.80">
    <property type="entry name" value="Glycosidases"/>
    <property type="match status" value="1"/>
</dbReference>
<dbReference type="GO" id="GO:0005576">
    <property type="term" value="C:extracellular region"/>
    <property type="evidence" value="ECO:0007669"/>
    <property type="project" value="TreeGrafter"/>
</dbReference>
<keyword evidence="4 17" id="KW-0812">Transmembrane</keyword>
<comment type="catalytic activity">
    <reaction evidence="12">
        <text>Successive hydrolysis of beta-D-glucose units from the non-reducing ends of (1-&gt;3)-beta-D-glucans, releasing alpha-glucose.</text>
        <dbReference type="EC" id="3.2.1.58"/>
    </reaction>
</comment>
<dbReference type="GO" id="GO:0004338">
    <property type="term" value="F:glucan exo-1,3-beta-glucosidase activity"/>
    <property type="evidence" value="ECO:0007669"/>
    <property type="project" value="UniProtKB-EC"/>
</dbReference>
<dbReference type="Proteomes" id="UP000054988">
    <property type="component" value="Unassembled WGS sequence"/>
</dbReference>
<feature type="domain" description="Glycoside hydrolase family 5" evidence="19">
    <location>
        <begin position="289"/>
        <end position="485"/>
    </location>
</feature>
<comment type="similarity">
    <text evidence="2">Belongs to the glycosyl hydrolase 5 (cellulase A) family.</text>
</comment>
<evidence type="ECO:0000256" key="8">
    <source>
        <dbReference type="ARBA" id="ARBA00023136"/>
    </source>
</evidence>
<evidence type="ECO:0000256" key="5">
    <source>
        <dbReference type="ARBA" id="ARBA00022801"/>
    </source>
</evidence>
<keyword evidence="11" id="KW-0961">Cell wall biogenesis/degradation</keyword>
<evidence type="ECO:0000256" key="16">
    <source>
        <dbReference type="SAM" id="MobiDB-lite"/>
    </source>
</evidence>
<dbReference type="PANTHER" id="PTHR31297">
    <property type="entry name" value="GLUCAN ENDO-1,6-BETA-GLUCOSIDASE B"/>
    <property type="match status" value="1"/>
</dbReference>
<comment type="subcellular location">
    <subcellularLocation>
        <location evidence="1">Cell membrane</location>
        <topology evidence="1">Single-pass type II membrane protein</topology>
    </subcellularLocation>
</comment>
<proteinExistence type="inferred from homology"/>
<dbReference type="Pfam" id="PF00150">
    <property type="entry name" value="Cellulase"/>
    <property type="match status" value="1"/>
</dbReference>
<evidence type="ECO:0000256" key="1">
    <source>
        <dbReference type="ARBA" id="ARBA00004401"/>
    </source>
</evidence>
<evidence type="ECO:0000256" key="3">
    <source>
        <dbReference type="ARBA" id="ARBA00022475"/>
    </source>
</evidence>
<dbReference type="PANTHER" id="PTHR31297:SF34">
    <property type="entry name" value="GLUCAN 1,3-BETA-GLUCOSIDASE 2"/>
    <property type="match status" value="1"/>
</dbReference>
<dbReference type="InterPro" id="IPR001547">
    <property type="entry name" value="Glyco_hydro_5"/>
</dbReference>
<feature type="signal peptide" evidence="18">
    <location>
        <begin position="1"/>
        <end position="16"/>
    </location>
</feature>
<comment type="caution">
    <text evidence="20">The sequence shown here is derived from an EMBL/GenBank/DDBJ whole genome shotgun (WGS) entry which is preliminary data.</text>
</comment>